<dbReference type="PROSITE" id="PS50109">
    <property type="entry name" value="HIS_KIN"/>
    <property type="match status" value="1"/>
</dbReference>
<dbReference type="InterPro" id="IPR001789">
    <property type="entry name" value="Sig_transdc_resp-reg_receiver"/>
</dbReference>
<organism evidence="8 9">
    <name type="scientific">Rhizorhabdus dicambivorans</name>
    <dbReference type="NCBI Taxonomy" id="1850238"/>
    <lineage>
        <taxon>Bacteria</taxon>
        <taxon>Pseudomonadati</taxon>
        <taxon>Pseudomonadota</taxon>
        <taxon>Alphaproteobacteria</taxon>
        <taxon>Sphingomonadales</taxon>
        <taxon>Sphingomonadaceae</taxon>
        <taxon>Rhizorhabdus</taxon>
    </lineage>
</organism>
<accession>A0A2A4G0J3</accession>
<dbReference type="Gene3D" id="3.40.50.2300">
    <property type="match status" value="1"/>
</dbReference>
<dbReference type="InterPro" id="IPR005467">
    <property type="entry name" value="His_kinase_dom"/>
</dbReference>
<dbReference type="PROSITE" id="PS50110">
    <property type="entry name" value="RESPONSE_REGULATORY"/>
    <property type="match status" value="1"/>
</dbReference>
<dbReference type="Proteomes" id="UP000218934">
    <property type="component" value="Unassembled WGS sequence"/>
</dbReference>
<dbReference type="PRINTS" id="PR00344">
    <property type="entry name" value="BCTRLSENSOR"/>
</dbReference>
<evidence type="ECO:0000256" key="4">
    <source>
        <dbReference type="PROSITE-ProRule" id="PRU00169"/>
    </source>
</evidence>
<dbReference type="Pfam" id="PF02518">
    <property type="entry name" value="HATPase_c"/>
    <property type="match status" value="1"/>
</dbReference>
<sequence>MPHRTAKFGHRVLVAAPYGRDAESVAGLLRREGHDVAISKDLASIADRLDDHLGAVILTEEALGADRRRLRAALDAQPAWSDVPFIVLAARRMGPLPPSQAAVLRISDVVDNFTVFERPLSSISLLSAVRSALRSRQKQFEMRDHLAEIGARNAALARSEEELRAARDILARNHDQLEAMVARRTEELRRAQEHLHQSQKMEAVGQLTGGIAHDFNNMLTGIIGAMDIMRRRIATGRFEGIERYMDAATTSANRAAGLTQRLLAFSRRQSLDSRPVDVNALIGTLGDLLVRTIGEQVALETRLDPTIPAGIADANQLESAILNLAINARDAMPEGGTLSVATSCVGIDPAIAAGMADAKPGRYVVVTVRDTGVGMPPELLDKVFEPFFTTKPLGQGTGLGLSMVYGFAQQNGGHVTIDSTPGKGTAVSIYLPATERAGIDAGQEMPRAPQGAGQQVLVVEDDPSVRLLIRDVLEEVGYAAIEARDGQEAVPILESDIAIDLMISDVGLPGMNGRQLADTARLHRPDLPILFVTGYAENAAIRSGFLGANMGMITKPFSLDDLGRKIDEILAPDRIAAG</sequence>
<dbReference type="Pfam" id="PF00072">
    <property type="entry name" value="Response_reg"/>
    <property type="match status" value="1"/>
</dbReference>
<dbReference type="GO" id="GO:0000155">
    <property type="term" value="F:phosphorelay sensor kinase activity"/>
    <property type="evidence" value="ECO:0007669"/>
    <property type="project" value="InterPro"/>
</dbReference>
<feature type="domain" description="Response regulatory" evidence="7">
    <location>
        <begin position="455"/>
        <end position="570"/>
    </location>
</feature>
<name>A0A2A4G0J3_9SPHN</name>
<dbReference type="SMART" id="SM00387">
    <property type="entry name" value="HATPase_c"/>
    <property type="match status" value="1"/>
</dbReference>
<dbReference type="CDD" id="cd00082">
    <property type="entry name" value="HisKA"/>
    <property type="match status" value="1"/>
</dbReference>
<evidence type="ECO:0000259" key="7">
    <source>
        <dbReference type="PROSITE" id="PS50110"/>
    </source>
</evidence>
<dbReference type="PANTHER" id="PTHR43065:SF42">
    <property type="entry name" value="TWO-COMPONENT SENSOR PPRA"/>
    <property type="match status" value="1"/>
</dbReference>
<dbReference type="SMART" id="SM00388">
    <property type="entry name" value="HisKA"/>
    <property type="match status" value="1"/>
</dbReference>
<keyword evidence="5" id="KW-0175">Coiled coil</keyword>
<feature type="domain" description="Histidine kinase" evidence="6">
    <location>
        <begin position="210"/>
        <end position="435"/>
    </location>
</feature>
<feature type="coiled-coil region" evidence="5">
    <location>
        <begin position="160"/>
        <end position="194"/>
    </location>
</feature>
<dbReference type="Gene3D" id="1.10.287.130">
    <property type="match status" value="1"/>
</dbReference>
<keyword evidence="8" id="KW-0808">Transferase</keyword>
<dbReference type="InterPro" id="IPR003594">
    <property type="entry name" value="HATPase_dom"/>
</dbReference>
<comment type="caution">
    <text evidence="8">The sequence shown here is derived from an EMBL/GenBank/DDBJ whole genome shotgun (WGS) entry which is preliminary data.</text>
</comment>
<evidence type="ECO:0000313" key="9">
    <source>
        <dbReference type="Proteomes" id="UP000218934"/>
    </source>
</evidence>
<dbReference type="SUPFAM" id="SSF55874">
    <property type="entry name" value="ATPase domain of HSP90 chaperone/DNA topoisomerase II/histidine kinase"/>
    <property type="match status" value="1"/>
</dbReference>
<dbReference type="InterPro" id="IPR003661">
    <property type="entry name" value="HisK_dim/P_dom"/>
</dbReference>
<keyword evidence="8" id="KW-0418">Kinase</keyword>
<keyword evidence="9" id="KW-1185">Reference proteome</keyword>
<reference evidence="8 9" key="1">
    <citation type="submission" date="2017-09" db="EMBL/GenBank/DDBJ databases">
        <title>The Catabolism of 3,6-Dichlorosalicylic acid is Initiated by the Cytochrome P450 Monooxygenase DsmABC in Rhizorhabdus dicambivorans Ndbn-20.</title>
        <authorList>
            <person name="Na L."/>
        </authorList>
    </citation>
    <scope>NUCLEOTIDE SEQUENCE [LARGE SCALE GENOMIC DNA]</scope>
    <source>
        <strain evidence="8 9">Ndbn-20m</strain>
    </source>
</reference>
<evidence type="ECO:0000256" key="1">
    <source>
        <dbReference type="ARBA" id="ARBA00000085"/>
    </source>
</evidence>
<dbReference type="SUPFAM" id="SSF47384">
    <property type="entry name" value="Homodimeric domain of signal transducing histidine kinase"/>
    <property type="match status" value="1"/>
</dbReference>
<dbReference type="SMART" id="SM00448">
    <property type="entry name" value="REC"/>
    <property type="match status" value="1"/>
</dbReference>
<dbReference type="InterPro" id="IPR036097">
    <property type="entry name" value="HisK_dim/P_sf"/>
</dbReference>
<dbReference type="InterPro" id="IPR036890">
    <property type="entry name" value="HATPase_C_sf"/>
</dbReference>
<dbReference type="Pfam" id="PF00512">
    <property type="entry name" value="HisKA"/>
    <property type="match status" value="1"/>
</dbReference>
<dbReference type="PANTHER" id="PTHR43065">
    <property type="entry name" value="SENSOR HISTIDINE KINASE"/>
    <property type="match status" value="1"/>
</dbReference>
<feature type="modified residue" description="4-aspartylphosphate" evidence="4">
    <location>
        <position position="505"/>
    </location>
</feature>
<evidence type="ECO:0000256" key="2">
    <source>
        <dbReference type="ARBA" id="ARBA00012438"/>
    </source>
</evidence>
<dbReference type="OrthoDB" id="9796100at2"/>
<dbReference type="SUPFAM" id="SSF52172">
    <property type="entry name" value="CheY-like"/>
    <property type="match status" value="1"/>
</dbReference>
<comment type="catalytic activity">
    <reaction evidence="1">
        <text>ATP + protein L-histidine = ADP + protein N-phospho-L-histidine.</text>
        <dbReference type="EC" id="2.7.13.3"/>
    </reaction>
</comment>
<evidence type="ECO:0000256" key="5">
    <source>
        <dbReference type="SAM" id="Coils"/>
    </source>
</evidence>
<evidence type="ECO:0000259" key="6">
    <source>
        <dbReference type="PROSITE" id="PS50109"/>
    </source>
</evidence>
<dbReference type="InterPro" id="IPR011006">
    <property type="entry name" value="CheY-like_superfamily"/>
</dbReference>
<dbReference type="RefSeq" id="WP_066964664.1">
    <property type="nucleotide sequence ID" value="NZ_CP023449.1"/>
</dbReference>
<dbReference type="InterPro" id="IPR004358">
    <property type="entry name" value="Sig_transdc_His_kin-like_C"/>
</dbReference>
<dbReference type="EC" id="2.7.13.3" evidence="2"/>
<evidence type="ECO:0000313" key="8">
    <source>
        <dbReference type="EMBL" id="PCE43222.1"/>
    </source>
</evidence>
<dbReference type="Gene3D" id="3.30.565.10">
    <property type="entry name" value="Histidine kinase-like ATPase, C-terminal domain"/>
    <property type="match status" value="1"/>
</dbReference>
<proteinExistence type="predicted"/>
<evidence type="ECO:0000256" key="3">
    <source>
        <dbReference type="ARBA" id="ARBA00022553"/>
    </source>
</evidence>
<dbReference type="AlphaFoldDB" id="A0A2A4G0J3"/>
<protein>
    <recommendedName>
        <fullName evidence="2">histidine kinase</fullName>
        <ecNumber evidence="2">2.7.13.3</ecNumber>
    </recommendedName>
</protein>
<keyword evidence="3 4" id="KW-0597">Phosphoprotein</keyword>
<gene>
    <name evidence="8" type="ORF">COO09_05440</name>
</gene>
<dbReference type="EMBL" id="NWUF01000004">
    <property type="protein sequence ID" value="PCE43222.1"/>
    <property type="molecule type" value="Genomic_DNA"/>
</dbReference>
<dbReference type="KEGG" id="rdi:CMV14_00405"/>